<dbReference type="GO" id="GO:0016279">
    <property type="term" value="F:protein-lysine N-methyltransferase activity"/>
    <property type="evidence" value="ECO:0007669"/>
    <property type="project" value="TreeGrafter"/>
</dbReference>
<dbReference type="Gene3D" id="3.90.1410.10">
    <property type="entry name" value="set domain protein methyltransferase, domain 1"/>
    <property type="match status" value="1"/>
</dbReference>
<reference evidence="5" key="1">
    <citation type="journal article" date="2016" name="Nat. Genet.">
        <title>The genome sequences of Arachis duranensis and Arachis ipaensis, the diploid ancestors of cultivated peanut.</title>
        <authorList>
            <person name="Bertioli D.J."/>
            <person name="Cannon S.B."/>
            <person name="Froenicke L."/>
            <person name="Huang G."/>
            <person name="Farmer A.D."/>
            <person name="Cannon E.K."/>
            <person name="Liu X."/>
            <person name="Gao D."/>
            <person name="Clevenger J."/>
            <person name="Dash S."/>
            <person name="Ren L."/>
            <person name="Moretzsohn M.C."/>
            <person name="Shirasawa K."/>
            <person name="Huang W."/>
            <person name="Vidigal B."/>
            <person name="Abernathy B."/>
            <person name="Chu Y."/>
            <person name="Niederhuth C.E."/>
            <person name="Umale P."/>
            <person name="Araujo A.C."/>
            <person name="Kozik A."/>
            <person name="Kim K.D."/>
            <person name="Burow M.D."/>
            <person name="Varshney R.K."/>
            <person name="Wang X."/>
            <person name="Zhang X."/>
            <person name="Barkley N."/>
            <person name="Guimaraes P.M."/>
            <person name="Isobe S."/>
            <person name="Guo B."/>
            <person name="Liao B."/>
            <person name="Stalker H.T."/>
            <person name="Schmitz R.J."/>
            <person name="Scheffler B.E."/>
            <person name="Leal-Bertioli S.C."/>
            <person name="Xun X."/>
            <person name="Jackson S.A."/>
            <person name="Michelmore R."/>
            <person name="Ozias-Akins P."/>
        </authorList>
    </citation>
    <scope>NUCLEOTIDE SEQUENCE [LARGE SCALE GENOMIC DNA]</scope>
    <source>
        <strain evidence="5">cv. V14167</strain>
    </source>
</reference>
<dbReference type="InterPro" id="IPR036464">
    <property type="entry name" value="Rubisco_LSMT_subst-bd_sf"/>
</dbReference>
<keyword evidence="3" id="KW-0949">S-adenosyl-L-methionine</keyword>
<dbReference type="GO" id="GO:0032259">
    <property type="term" value="P:methylation"/>
    <property type="evidence" value="ECO:0007669"/>
    <property type="project" value="UniProtKB-KW"/>
</dbReference>
<evidence type="ECO:0000313" key="5">
    <source>
        <dbReference type="Proteomes" id="UP000515211"/>
    </source>
</evidence>
<keyword evidence="5" id="KW-1185">Reference proteome</keyword>
<dbReference type="PANTHER" id="PTHR13271">
    <property type="entry name" value="UNCHARACTERIZED PUTATIVE METHYLTRANSFERASE"/>
    <property type="match status" value="1"/>
</dbReference>
<evidence type="ECO:0000256" key="1">
    <source>
        <dbReference type="ARBA" id="ARBA00022603"/>
    </source>
</evidence>
<dbReference type="Gene3D" id="3.90.1420.10">
    <property type="entry name" value="Rubisco LSMT, substrate-binding domain"/>
    <property type="match status" value="1"/>
</dbReference>
<dbReference type="PROSITE" id="PS50280">
    <property type="entry name" value="SET"/>
    <property type="match status" value="1"/>
</dbReference>
<dbReference type="RefSeq" id="XP_020999577.1">
    <property type="nucleotide sequence ID" value="XM_021143918.2"/>
</dbReference>
<keyword evidence="1" id="KW-0489">Methyltransferase</keyword>
<dbReference type="InterPro" id="IPR046341">
    <property type="entry name" value="SET_dom_sf"/>
</dbReference>
<dbReference type="SUPFAM" id="SSF82199">
    <property type="entry name" value="SET domain"/>
    <property type="match status" value="1"/>
</dbReference>
<evidence type="ECO:0000313" key="6">
    <source>
        <dbReference type="RefSeq" id="XP_015933828.1"/>
    </source>
</evidence>
<feature type="domain" description="SET" evidence="4">
    <location>
        <begin position="162"/>
        <end position="380"/>
    </location>
</feature>
<dbReference type="AlphaFoldDB" id="A0A6P4B8H8"/>
<evidence type="ECO:0000313" key="7">
    <source>
        <dbReference type="RefSeq" id="XP_020999577.1"/>
    </source>
</evidence>
<dbReference type="PANTHER" id="PTHR13271:SF103">
    <property type="entry name" value="N-METHYLTRANSFERASE DOMAIN AND SET DOMAIN CONTAINING PROTEIN-RELATED"/>
    <property type="match status" value="1"/>
</dbReference>
<evidence type="ECO:0000256" key="2">
    <source>
        <dbReference type="ARBA" id="ARBA00022679"/>
    </source>
</evidence>
<protein>
    <submittedName>
        <fullName evidence="6 7">Uncharacterized protein LOC107460024</fullName>
    </submittedName>
</protein>
<sequence length="549" mass="62655">MDTGEEYSLVIELSENDLFFEQKKKLLENKGFRPKERIYLKGTSKPGWVNATVKVLLQIARIIQLNELELYFAEDDGCPLVEFYSPRNELEAFDSILSLVDISLSSCANLHTNILELLRQTILDLISDFGDKNSVKGIVERDHGIDQEERLIKWAESNGVRTQLKIAYVQGAGRGAIAREDLKVGDIALEIPSSIIISEELVCETDMYHVLKEVDGISSETILLLWSMKEKYNVNSKFKIYFDTLPEKFNTGLSFGIEAITMLDGTLLLEEIMQARQHLHAQYDELFPALCNNFPEIFPVELYTWEKFLWACELFYSNSMKIMFPDGKLTTCLIPIAGFLNHSLCPHILHYGKVDATTNSLKFRLSRPCKSGEECCLSYGNFSSSHLITFYGFLPRGDNPYDTIPLDIDGSDVDYVEDKCPPNWTTHMVRGTWLSNNHSLFYYGLPSPLLDHLRRSRSPMLNTKTLLQGNLENELQILEDLIYIFDDMIDNMGESDFDDRENCSWDGKLAMDFKNLQRRIACSVSSSCHNGVNMLTNELNKCMAEDTRG</sequence>
<dbReference type="GeneID" id="107460024"/>
<reference evidence="6" key="2">
    <citation type="submission" date="2022-04" db="UniProtKB">
        <authorList>
            <consortium name="RefSeq"/>
        </authorList>
    </citation>
    <scope>IDENTIFICATION</scope>
    <source>
        <tissue evidence="6 7">Whole plant</tissue>
    </source>
</reference>
<dbReference type="Pfam" id="PF00856">
    <property type="entry name" value="SET"/>
    <property type="match status" value="1"/>
</dbReference>
<proteinExistence type="predicted"/>
<dbReference type="KEGG" id="adu:107460024"/>
<accession>A0A6P4B8H8</accession>
<organism evidence="6">
    <name type="scientific">Arachis duranensis</name>
    <name type="common">Wild peanut</name>
    <dbReference type="NCBI Taxonomy" id="130453"/>
    <lineage>
        <taxon>Eukaryota</taxon>
        <taxon>Viridiplantae</taxon>
        <taxon>Streptophyta</taxon>
        <taxon>Embryophyta</taxon>
        <taxon>Tracheophyta</taxon>
        <taxon>Spermatophyta</taxon>
        <taxon>Magnoliopsida</taxon>
        <taxon>eudicotyledons</taxon>
        <taxon>Gunneridae</taxon>
        <taxon>Pentapetalae</taxon>
        <taxon>rosids</taxon>
        <taxon>fabids</taxon>
        <taxon>Fabales</taxon>
        <taxon>Fabaceae</taxon>
        <taxon>Papilionoideae</taxon>
        <taxon>50 kb inversion clade</taxon>
        <taxon>dalbergioids sensu lato</taxon>
        <taxon>Dalbergieae</taxon>
        <taxon>Pterocarpus clade</taxon>
        <taxon>Arachis</taxon>
    </lineage>
</organism>
<name>A0A6P4B8H8_ARADU</name>
<dbReference type="Proteomes" id="UP000515211">
    <property type="component" value="Chromosome 1"/>
</dbReference>
<dbReference type="CDD" id="cd10527">
    <property type="entry name" value="SET_LSMT"/>
    <property type="match status" value="1"/>
</dbReference>
<dbReference type="InterPro" id="IPR050600">
    <property type="entry name" value="SETD3_SETD6_MTase"/>
</dbReference>
<dbReference type="InterPro" id="IPR001214">
    <property type="entry name" value="SET_dom"/>
</dbReference>
<evidence type="ECO:0000256" key="3">
    <source>
        <dbReference type="ARBA" id="ARBA00022691"/>
    </source>
</evidence>
<dbReference type="RefSeq" id="XP_015933828.1">
    <property type="nucleotide sequence ID" value="XM_016078342.2"/>
</dbReference>
<evidence type="ECO:0000259" key="4">
    <source>
        <dbReference type="PROSITE" id="PS50280"/>
    </source>
</evidence>
<gene>
    <name evidence="6 7" type="primary">LOC107460024</name>
</gene>
<dbReference type="FunFam" id="3.90.1410.10:FF:000011">
    <property type="entry name" value="Transcription factor, E2F and DP-related"/>
    <property type="match status" value="1"/>
</dbReference>
<keyword evidence="2" id="KW-0808">Transferase</keyword>